<evidence type="ECO:0000313" key="3">
    <source>
        <dbReference type="Proteomes" id="UP001348817"/>
    </source>
</evidence>
<dbReference type="RefSeq" id="WP_338394713.1">
    <property type="nucleotide sequence ID" value="NZ_AP025315.1"/>
</dbReference>
<dbReference type="KEGG" id="fax:FUAX_40120"/>
<geneLocation type="plasmid" evidence="2 3">
    <name>pFA1</name>
</geneLocation>
<protein>
    <recommendedName>
        <fullName evidence="4">ParB/Sulfiredoxin domain-containing protein</fullName>
    </recommendedName>
</protein>
<dbReference type="SUPFAM" id="SSF110849">
    <property type="entry name" value="ParB/Sulfiredoxin"/>
    <property type="match status" value="1"/>
</dbReference>
<feature type="region of interest" description="Disordered" evidence="1">
    <location>
        <begin position="238"/>
        <end position="263"/>
    </location>
</feature>
<evidence type="ECO:0000256" key="1">
    <source>
        <dbReference type="SAM" id="MobiDB-lite"/>
    </source>
</evidence>
<dbReference type="EMBL" id="AP025315">
    <property type="protein sequence ID" value="BDD11580.1"/>
    <property type="molecule type" value="Genomic_DNA"/>
</dbReference>
<name>A0AAU9DGB1_9BACT</name>
<feature type="compositionally biased region" description="Basic and acidic residues" evidence="1">
    <location>
        <begin position="252"/>
        <end position="263"/>
    </location>
</feature>
<organism evidence="2 3">
    <name type="scientific">Fulvitalea axinellae</name>
    <dbReference type="NCBI Taxonomy" id="1182444"/>
    <lineage>
        <taxon>Bacteria</taxon>
        <taxon>Pseudomonadati</taxon>
        <taxon>Bacteroidota</taxon>
        <taxon>Cytophagia</taxon>
        <taxon>Cytophagales</taxon>
        <taxon>Persicobacteraceae</taxon>
        <taxon>Fulvitalea</taxon>
    </lineage>
</organism>
<evidence type="ECO:0000313" key="2">
    <source>
        <dbReference type="EMBL" id="BDD11580.1"/>
    </source>
</evidence>
<dbReference type="Gene3D" id="3.90.1530.10">
    <property type="entry name" value="Conserved hypothetical protein from pyrococcus furiosus pfu- 392566-001, ParB domain"/>
    <property type="match status" value="1"/>
</dbReference>
<dbReference type="AlphaFoldDB" id="A0AAU9DGB1"/>
<reference evidence="2 3" key="1">
    <citation type="submission" date="2021-12" db="EMBL/GenBank/DDBJ databases">
        <title>Genome sequencing of bacteria with rrn-lacking chromosome and rrn-plasmid.</title>
        <authorList>
            <person name="Anda M."/>
            <person name="Iwasaki W."/>
        </authorList>
    </citation>
    <scope>NUCLEOTIDE SEQUENCE [LARGE SCALE GENOMIC DNA]</scope>
    <source>
        <strain evidence="2 3">DSM 100852</strain>
        <plasmid evidence="2 3">pFA1</plasmid>
    </source>
</reference>
<proteinExistence type="predicted"/>
<dbReference type="Proteomes" id="UP001348817">
    <property type="component" value="Plasmid pFA1"/>
</dbReference>
<evidence type="ECO:0008006" key="4">
    <source>
        <dbReference type="Google" id="ProtNLM"/>
    </source>
</evidence>
<keyword evidence="3" id="KW-1185">Reference proteome</keyword>
<sequence length="312" mass="35752">MAKKKIAPLTVGSARKPMVTQKLTEQALAEQEKIKQSIRVHEELRTYIPPLAEPELRKLEENILKDGIVKEPLMLWKKDDKTYYIVDGHNRYSIIQRHAGKNLNYKVIVRNDLADMADVKREMLNIQFGRRNLSKNQISYLRGLRYLDEKQEHGGKKTKPQNGVSVGNTAQRLAEEFHVGKNTIERDGHFASGVRKLPADEARVLLSGESDLLKRDIEFLGKNDVNVSSWLETVRKERSKEEEPVVQVTPPKEAKPKSSTTKKDRFTTWLGGYSKEIDIVIKKGTAEEKRSKAEEIETRIGELKELLQKLSE</sequence>
<gene>
    <name evidence="2" type="ORF">FUAX_40120</name>
</gene>
<keyword evidence="2" id="KW-0614">Plasmid</keyword>
<accession>A0AAU9DGB1</accession>
<dbReference type="InterPro" id="IPR036086">
    <property type="entry name" value="ParB/Sulfiredoxin_sf"/>
</dbReference>